<accession>A0A4Q1BD65</accession>
<evidence type="ECO:0000313" key="3">
    <source>
        <dbReference type="EMBL" id="RXK36077.1"/>
    </source>
</evidence>
<feature type="transmembrane region" description="Helical" evidence="2">
    <location>
        <begin position="174"/>
        <end position="192"/>
    </location>
</feature>
<keyword evidence="2" id="KW-0812">Transmembrane</keyword>
<feature type="transmembrane region" description="Helical" evidence="2">
    <location>
        <begin position="418"/>
        <end position="435"/>
    </location>
</feature>
<feature type="compositionally biased region" description="Polar residues" evidence="1">
    <location>
        <begin position="296"/>
        <end position="305"/>
    </location>
</feature>
<feature type="transmembrane region" description="Helical" evidence="2">
    <location>
        <begin position="122"/>
        <end position="142"/>
    </location>
</feature>
<feature type="transmembrane region" description="Helical" evidence="2">
    <location>
        <begin position="346"/>
        <end position="366"/>
    </location>
</feature>
<protein>
    <recommendedName>
        <fullName evidence="5">EamA domain-containing protein</fullName>
    </recommendedName>
</protein>
<feature type="transmembrane region" description="Helical" evidence="2">
    <location>
        <begin position="212"/>
        <end position="231"/>
    </location>
</feature>
<dbReference type="InterPro" id="IPR037185">
    <property type="entry name" value="EmrE-like"/>
</dbReference>
<dbReference type="PANTHER" id="PTHR19346">
    <property type="entry name" value="SUGAR PHOSPHATE TRANSPORTER DOMAIN-CONTAINING PROTEIN"/>
    <property type="match status" value="1"/>
</dbReference>
<dbReference type="EMBL" id="SDIL01000110">
    <property type="protein sequence ID" value="RXK36077.1"/>
    <property type="molecule type" value="Genomic_DNA"/>
</dbReference>
<comment type="caution">
    <text evidence="3">The sequence shown here is derived from an EMBL/GenBank/DDBJ whole genome shotgun (WGS) entry which is preliminary data.</text>
</comment>
<keyword evidence="4" id="KW-1185">Reference proteome</keyword>
<feature type="transmembrane region" description="Helical" evidence="2">
    <location>
        <begin position="148"/>
        <end position="167"/>
    </location>
</feature>
<feature type="transmembrane region" description="Helical" evidence="2">
    <location>
        <begin position="61"/>
        <end position="85"/>
    </location>
</feature>
<organism evidence="3 4">
    <name type="scientific">Tremella mesenterica</name>
    <name type="common">Jelly fungus</name>
    <dbReference type="NCBI Taxonomy" id="5217"/>
    <lineage>
        <taxon>Eukaryota</taxon>
        <taxon>Fungi</taxon>
        <taxon>Dikarya</taxon>
        <taxon>Basidiomycota</taxon>
        <taxon>Agaricomycotina</taxon>
        <taxon>Tremellomycetes</taxon>
        <taxon>Tremellales</taxon>
        <taxon>Tremellaceae</taxon>
        <taxon>Tremella</taxon>
    </lineage>
</organism>
<evidence type="ECO:0000256" key="2">
    <source>
        <dbReference type="SAM" id="Phobius"/>
    </source>
</evidence>
<dbReference type="VEuPathDB" id="FungiDB:TREMEDRAFT_15649"/>
<gene>
    <name evidence="3" type="ORF">M231_06671</name>
</gene>
<dbReference type="Proteomes" id="UP000289152">
    <property type="component" value="Unassembled WGS sequence"/>
</dbReference>
<dbReference type="InterPro" id="IPR026505">
    <property type="entry name" value="Solute_c_fam_35_mem_F3/F4"/>
</dbReference>
<feature type="transmembrane region" description="Helical" evidence="2">
    <location>
        <begin position="441"/>
        <end position="459"/>
    </location>
</feature>
<dbReference type="InParanoid" id="A0A4Q1BD65"/>
<dbReference type="OrthoDB" id="10062838at2759"/>
<proteinExistence type="predicted"/>
<dbReference type="AlphaFoldDB" id="A0A4Q1BD65"/>
<feature type="region of interest" description="Disordered" evidence="1">
    <location>
        <begin position="283"/>
        <end position="316"/>
    </location>
</feature>
<keyword evidence="2" id="KW-1133">Transmembrane helix</keyword>
<evidence type="ECO:0000256" key="1">
    <source>
        <dbReference type="SAM" id="MobiDB-lite"/>
    </source>
</evidence>
<dbReference type="PANTHER" id="PTHR19346:SF4">
    <property type="entry name" value="SUGAR PHOSPHATE TRANSPORTER DOMAIN-CONTAINING PROTEIN"/>
    <property type="match status" value="1"/>
</dbReference>
<dbReference type="SUPFAM" id="SSF103481">
    <property type="entry name" value="Multidrug resistance efflux transporter EmrE"/>
    <property type="match status" value="2"/>
</dbReference>
<feature type="transmembrane region" description="Helical" evidence="2">
    <location>
        <begin position="386"/>
        <end position="411"/>
    </location>
</feature>
<name>A0A4Q1BD65_TREME</name>
<dbReference type="STRING" id="5217.A0A4Q1BD65"/>
<sequence>MSSPRSPHHIRRPSTTSLLPSPTWRRLLLPLSILLLVVVASAIETELAYYTTTVFAYNQPYFTFFLTHVTFIFIFPVHLLLLTLFQPTPWRHHLQGIRSILSTQLKVEDTWKAIFKPWTIRVIWLTILVSVPSISWFIAMVYTTAMDITAIYATSSFHAYFFSMLLLKESLSRITMASIGLASLGVIVIALAGKGDGISDEEMGIEGKDRVLGDVIMVIGAVLLGLYEVIYKMVLPETHDHNSPNSTIAYSSLPSHHAPINISPPLMDSQQFIPLSPSHNNRQISNFSDTEDLPTKISSRTSPSDLSPEYEVPTDETISEDGDFEQVAKILNVTTPQLPPALHANFLTSCLGLATLSLLWIPIVILDYTGVEKFRSPGSTERGWEVWIVLSIVCWGGAIYNAGLMILIGIWGPTTSSVANLLTIGLVAVLDAVWMGNVPSFQTLSGVGMICVGFGVLLYEGET</sequence>
<reference evidence="3 4" key="1">
    <citation type="submission" date="2016-06" db="EMBL/GenBank/DDBJ databases">
        <title>Evolution of pathogenesis and genome organization in the Tremellales.</title>
        <authorList>
            <person name="Cuomo C."/>
            <person name="Litvintseva A."/>
            <person name="Heitman J."/>
            <person name="Chen Y."/>
            <person name="Sun S."/>
            <person name="Springer D."/>
            <person name="Dromer F."/>
            <person name="Young S."/>
            <person name="Zeng Q."/>
            <person name="Chapman S."/>
            <person name="Gujja S."/>
            <person name="Saif S."/>
            <person name="Birren B."/>
        </authorList>
    </citation>
    <scope>NUCLEOTIDE SEQUENCE [LARGE SCALE GENOMIC DNA]</scope>
    <source>
        <strain evidence="3 4">ATCC 28783</strain>
    </source>
</reference>
<keyword evidence="2" id="KW-0472">Membrane</keyword>
<evidence type="ECO:0008006" key="5">
    <source>
        <dbReference type="Google" id="ProtNLM"/>
    </source>
</evidence>
<evidence type="ECO:0000313" key="4">
    <source>
        <dbReference type="Proteomes" id="UP000289152"/>
    </source>
</evidence>